<name>A0A074X3K1_AURPU</name>
<dbReference type="AlphaFoldDB" id="A0A074X3K1"/>
<dbReference type="RefSeq" id="XP_029756272.1">
    <property type="nucleotide sequence ID" value="XM_029906313.1"/>
</dbReference>
<protein>
    <submittedName>
        <fullName evidence="2">Uncharacterized protein</fullName>
    </submittedName>
</protein>
<feature type="compositionally biased region" description="Polar residues" evidence="1">
    <location>
        <begin position="1"/>
        <end position="17"/>
    </location>
</feature>
<gene>
    <name evidence="2" type="ORF">M438DRAFT_349109</name>
</gene>
<evidence type="ECO:0000313" key="2">
    <source>
        <dbReference type="EMBL" id="KEQ80085.1"/>
    </source>
</evidence>
<accession>A0A074X3K1</accession>
<keyword evidence="3" id="KW-1185">Reference proteome</keyword>
<dbReference type="GeneID" id="40748619"/>
<sequence length="103" mass="10448">MSANNFTGTNPSGANHPTTTHTTTTSTTSTAGTHGANAGEGLKGMFAKGHGIGESIRGNINSAIDGFTGDSASMAKNEQVARGGEQEFQTGNFVKKGTMDKAL</sequence>
<dbReference type="EMBL" id="KL585000">
    <property type="protein sequence ID" value="KEQ80085.1"/>
    <property type="molecule type" value="Genomic_DNA"/>
</dbReference>
<dbReference type="OrthoDB" id="2590867at2759"/>
<feature type="region of interest" description="Disordered" evidence="1">
    <location>
        <begin position="76"/>
        <end position="103"/>
    </location>
</feature>
<feature type="region of interest" description="Disordered" evidence="1">
    <location>
        <begin position="1"/>
        <end position="42"/>
    </location>
</feature>
<reference evidence="2 3" key="1">
    <citation type="journal article" date="2014" name="BMC Genomics">
        <title>Genome sequencing of four Aureobasidium pullulans varieties: biotechnological potential, stress tolerance, and description of new species.</title>
        <authorList>
            <person name="Gostin Ar C."/>
            <person name="Ohm R.A."/>
            <person name="Kogej T."/>
            <person name="Sonjak S."/>
            <person name="Turk M."/>
            <person name="Zajc J."/>
            <person name="Zalar P."/>
            <person name="Grube M."/>
            <person name="Sun H."/>
            <person name="Han J."/>
            <person name="Sharma A."/>
            <person name="Chiniquy J."/>
            <person name="Ngan C.Y."/>
            <person name="Lipzen A."/>
            <person name="Barry K."/>
            <person name="Grigoriev I.V."/>
            <person name="Gunde-Cimerman N."/>
        </authorList>
    </citation>
    <scope>NUCLEOTIDE SEQUENCE [LARGE SCALE GENOMIC DNA]</scope>
    <source>
        <strain evidence="2 3">EXF-150</strain>
    </source>
</reference>
<feature type="compositionally biased region" description="Low complexity" evidence="1">
    <location>
        <begin position="18"/>
        <end position="36"/>
    </location>
</feature>
<evidence type="ECO:0000256" key="1">
    <source>
        <dbReference type="SAM" id="MobiDB-lite"/>
    </source>
</evidence>
<evidence type="ECO:0000313" key="3">
    <source>
        <dbReference type="Proteomes" id="UP000030706"/>
    </source>
</evidence>
<dbReference type="Proteomes" id="UP000030706">
    <property type="component" value="Unassembled WGS sequence"/>
</dbReference>
<proteinExistence type="predicted"/>
<organism evidence="2 3">
    <name type="scientific">Aureobasidium pullulans EXF-150</name>
    <dbReference type="NCBI Taxonomy" id="1043002"/>
    <lineage>
        <taxon>Eukaryota</taxon>
        <taxon>Fungi</taxon>
        <taxon>Dikarya</taxon>
        <taxon>Ascomycota</taxon>
        <taxon>Pezizomycotina</taxon>
        <taxon>Dothideomycetes</taxon>
        <taxon>Dothideomycetidae</taxon>
        <taxon>Dothideales</taxon>
        <taxon>Saccotheciaceae</taxon>
        <taxon>Aureobasidium</taxon>
    </lineage>
</organism>
<dbReference type="STRING" id="1043002.A0A074X3K1"/>
<dbReference type="HOGENOM" id="CLU_131071_0_0_1"/>